<dbReference type="PANTHER" id="PTHR24171:SF9">
    <property type="entry name" value="ANKYRIN REPEAT DOMAIN-CONTAINING PROTEIN 39"/>
    <property type="match status" value="1"/>
</dbReference>
<evidence type="ECO:0000313" key="6">
    <source>
        <dbReference type="Proteomes" id="UP001642540"/>
    </source>
</evidence>
<keyword evidence="1" id="KW-0677">Repeat</keyword>
<feature type="repeat" description="ANK" evidence="3">
    <location>
        <begin position="329"/>
        <end position="361"/>
    </location>
</feature>
<feature type="region of interest" description="Disordered" evidence="4">
    <location>
        <begin position="543"/>
        <end position="659"/>
    </location>
</feature>
<reference evidence="5 6" key="1">
    <citation type="submission" date="2024-08" db="EMBL/GenBank/DDBJ databases">
        <authorList>
            <person name="Cucini C."/>
            <person name="Frati F."/>
        </authorList>
    </citation>
    <scope>NUCLEOTIDE SEQUENCE [LARGE SCALE GENOMIC DNA]</scope>
</reference>
<feature type="compositionally biased region" description="Basic and acidic residues" evidence="4">
    <location>
        <begin position="621"/>
        <end position="634"/>
    </location>
</feature>
<dbReference type="Proteomes" id="UP001642540">
    <property type="component" value="Unassembled WGS sequence"/>
</dbReference>
<organism evidence="5 6">
    <name type="scientific">Orchesella dallaii</name>
    <dbReference type="NCBI Taxonomy" id="48710"/>
    <lineage>
        <taxon>Eukaryota</taxon>
        <taxon>Metazoa</taxon>
        <taxon>Ecdysozoa</taxon>
        <taxon>Arthropoda</taxon>
        <taxon>Hexapoda</taxon>
        <taxon>Collembola</taxon>
        <taxon>Entomobryomorpha</taxon>
        <taxon>Entomobryoidea</taxon>
        <taxon>Orchesellidae</taxon>
        <taxon>Orchesellinae</taxon>
        <taxon>Orchesella</taxon>
    </lineage>
</organism>
<dbReference type="Gene3D" id="1.25.40.20">
    <property type="entry name" value="Ankyrin repeat-containing domain"/>
    <property type="match status" value="2"/>
</dbReference>
<dbReference type="PANTHER" id="PTHR24171">
    <property type="entry name" value="ANKYRIN REPEAT DOMAIN-CONTAINING PROTEIN 39-RELATED"/>
    <property type="match status" value="1"/>
</dbReference>
<evidence type="ECO:0000313" key="5">
    <source>
        <dbReference type="EMBL" id="CAL8093285.1"/>
    </source>
</evidence>
<gene>
    <name evidence="5" type="ORF">ODALV1_LOCUS8465</name>
</gene>
<feature type="compositionally biased region" description="Acidic residues" evidence="4">
    <location>
        <begin position="569"/>
        <end position="583"/>
    </location>
</feature>
<evidence type="ECO:0000256" key="4">
    <source>
        <dbReference type="SAM" id="MobiDB-lite"/>
    </source>
</evidence>
<accession>A0ABP1QCN0</accession>
<sequence>MSRLRSESSLPIASRRSTRIKSQCLVNATTAAIGEGHRLSKQESDFVCSFIKGEHAVYEEEAVHQMLGKIAEYVASNSKFFSSTTFESNLKRLSEALNQIHTEKIAYWKKTMYTAMQNQNLDEIRTLVRVNGFDLDSKLVPVVQGEVDTAAKEHTALTWTALKGNVMLLKSLIDEGANPNGMTADGLAPIHFASMDSAGLPALKFLLSHPRLKVDVNSCDTTRKAITPLMSACARGQLSTAEYLIHQNADVNQQDAEGKSALFYAVLGGHIGLIKLLVAHDACVYLRDETNASVLHHLMDAQIHWDVMEEILEYLVGEKGLSVNYKQKNGNTALHMALRRGISGGAQYLINRNAELEAKRNGWETPLWSLIQGKLPTRPMVRMMLNAGANFNAKNALGMSLMYYTKSCLKNTRLYFSLHEVHQELKTLHFKQMKIKRKNIWTETEAVGTEENKSYKPAESKNAMMTTAIPKSADQVDPLVINIDEDMNTTISSDSSSDGTASDSSYSISNSSESDDDCDGNTVNKSDAVTASVAYAGEVTTAYPPINSTSSATTSKETVIRRSSGIEDVSSETDEDAEPDTTIDSENAKRANANSSAETDEQKEIPGNASSLVDQGNDGETSEKDYTNVDERVLRPRKKRKADNMEADNKQGPPDLKLLTKKQLMSFYFSDSDSE</sequence>
<dbReference type="PROSITE" id="PS50297">
    <property type="entry name" value="ANK_REP_REGION"/>
    <property type="match status" value="2"/>
</dbReference>
<keyword evidence="2 3" id="KW-0040">ANK repeat</keyword>
<feature type="repeat" description="ANK" evidence="3">
    <location>
        <begin position="257"/>
        <end position="289"/>
    </location>
</feature>
<feature type="compositionally biased region" description="Low complexity" evidence="4">
    <location>
        <begin position="489"/>
        <end position="512"/>
    </location>
</feature>
<keyword evidence="6" id="KW-1185">Reference proteome</keyword>
<name>A0ABP1QCN0_9HEXA</name>
<feature type="compositionally biased region" description="Polar residues" evidence="4">
    <location>
        <begin position="546"/>
        <end position="557"/>
    </location>
</feature>
<dbReference type="EMBL" id="CAXLJM020000026">
    <property type="protein sequence ID" value="CAL8093285.1"/>
    <property type="molecule type" value="Genomic_DNA"/>
</dbReference>
<dbReference type="Pfam" id="PF12796">
    <property type="entry name" value="Ank_2"/>
    <property type="match status" value="2"/>
</dbReference>
<comment type="caution">
    <text evidence="5">The sequence shown here is derived from an EMBL/GenBank/DDBJ whole genome shotgun (WGS) entry which is preliminary data.</text>
</comment>
<dbReference type="SMART" id="SM00248">
    <property type="entry name" value="ANK"/>
    <property type="match status" value="7"/>
</dbReference>
<dbReference type="InterPro" id="IPR036770">
    <property type="entry name" value="Ankyrin_rpt-contain_sf"/>
</dbReference>
<dbReference type="InterPro" id="IPR002110">
    <property type="entry name" value="Ankyrin_rpt"/>
</dbReference>
<evidence type="ECO:0000256" key="1">
    <source>
        <dbReference type="ARBA" id="ARBA00022737"/>
    </source>
</evidence>
<evidence type="ECO:0000256" key="3">
    <source>
        <dbReference type="PROSITE-ProRule" id="PRU00023"/>
    </source>
</evidence>
<feature type="region of interest" description="Disordered" evidence="4">
    <location>
        <begin position="489"/>
        <end position="523"/>
    </location>
</feature>
<proteinExistence type="predicted"/>
<dbReference type="SUPFAM" id="SSF48403">
    <property type="entry name" value="Ankyrin repeat"/>
    <property type="match status" value="1"/>
</dbReference>
<protein>
    <submittedName>
        <fullName evidence="5">Uncharacterized protein</fullName>
    </submittedName>
</protein>
<dbReference type="PROSITE" id="PS50088">
    <property type="entry name" value="ANK_REPEAT"/>
    <property type="match status" value="3"/>
</dbReference>
<evidence type="ECO:0000256" key="2">
    <source>
        <dbReference type="ARBA" id="ARBA00023043"/>
    </source>
</evidence>
<feature type="repeat" description="ANK" evidence="3">
    <location>
        <begin position="224"/>
        <end position="256"/>
    </location>
</feature>